<proteinExistence type="predicted"/>
<dbReference type="EMBL" id="RCMK01000906">
    <property type="protein sequence ID" value="KAG2908229.1"/>
    <property type="molecule type" value="Genomic_DNA"/>
</dbReference>
<evidence type="ECO:0000313" key="2">
    <source>
        <dbReference type="Proteomes" id="UP000736787"/>
    </source>
</evidence>
<name>A0A8T1KR89_9STRA</name>
<comment type="caution">
    <text evidence="1">The sequence shown here is derived from an EMBL/GenBank/DDBJ whole genome shotgun (WGS) entry which is preliminary data.</text>
</comment>
<accession>A0A8T1KR89</accession>
<protein>
    <submittedName>
        <fullName evidence="1">Uncharacterized protein</fullName>
    </submittedName>
</protein>
<evidence type="ECO:0000313" key="1">
    <source>
        <dbReference type="EMBL" id="KAG2908229.1"/>
    </source>
</evidence>
<organism evidence="1 2">
    <name type="scientific">Phytophthora cactorum</name>
    <dbReference type="NCBI Taxonomy" id="29920"/>
    <lineage>
        <taxon>Eukaryota</taxon>
        <taxon>Sar</taxon>
        <taxon>Stramenopiles</taxon>
        <taxon>Oomycota</taxon>
        <taxon>Peronosporomycetes</taxon>
        <taxon>Peronosporales</taxon>
        <taxon>Peronosporaceae</taxon>
        <taxon>Phytophthora</taxon>
    </lineage>
</organism>
<dbReference type="Proteomes" id="UP000736787">
    <property type="component" value="Unassembled WGS sequence"/>
</dbReference>
<reference evidence="1" key="1">
    <citation type="submission" date="2018-10" db="EMBL/GenBank/DDBJ databases">
        <title>Effector identification in a new, highly contiguous assembly of the strawberry crown rot pathogen Phytophthora cactorum.</title>
        <authorList>
            <person name="Armitage A.D."/>
            <person name="Nellist C.F."/>
            <person name="Bates H."/>
            <person name="Vickerstaff R.J."/>
            <person name="Harrison R.J."/>
        </authorList>
    </citation>
    <scope>NUCLEOTIDE SEQUENCE</scope>
    <source>
        <strain evidence="1">4040</strain>
    </source>
</reference>
<sequence length="32" mass="3483">MAQAPFHAALGKEERNSHARAWRYVLAAGCAV</sequence>
<dbReference type="AlphaFoldDB" id="A0A8T1KR89"/>
<gene>
    <name evidence="1" type="ORF">PC117_g20016</name>
</gene>